<sequence>MQSDRQHFSDLIRKYINGQLSADDTTVFDRFLNSIPEEEQRELFHHVWQEVLSEGKETVQTFTDMEKKRILNKVLRRDSPAKISYPSGKSVRREVLVRYMVAAVLLITVGVGLFLYTDRIDSPAESLAVNTPAQDVEPGTDRAILVTESGEEVALDSKQVGVIKSSESFSIVRLESGEIQYQSTGQVQSSQRHTVRTPRGGQINFLLPDGSKVWLNTSSSLTFSSNMMSADRVVDMTGEVYFEVVKRQGQRFLVNGHFGQIDVLGTKFNVNAYDRSSSTTALVEGSIRLESSTAQVRMHPHQLAKVGTDGRIVTTRVDNINNHILWKDGFFYFNRADAYSVAAQLARWYDIEVVVQSANPYQEFTGTISRKIKLSQMIEMLDYLGIKSKYLNNKLIIL</sequence>
<dbReference type="RefSeq" id="WP_210356002.1">
    <property type="nucleotide sequence ID" value="NZ_JAEQMU010000006.1"/>
</dbReference>
<dbReference type="InterPro" id="IPR012373">
    <property type="entry name" value="Ferrdict_sens_TM"/>
</dbReference>
<evidence type="ECO:0000313" key="4">
    <source>
        <dbReference type="EMBL" id="MFD2554197.1"/>
    </source>
</evidence>
<keyword evidence="1" id="KW-0812">Transmembrane</keyword>
<evidence type="ECO:0000259" key="3">
    <source>
        <dbReference type="Pfam" id="PF16344"/>
    </source>
</evidence>
<accession>A0ABW5KZ52</accession>
<proteinExistence type="predicted"/>
<feature type="domain" description="FecR protein" evidence="2">
    <location>
        <begin position="194"/>
        <end position="287"/>
    </location>
</feature>
<dbReference type="EMBL" id="JBHULD010000008">
    <property type="protein sequence ID" value="MFD2554197.1"/>
    <property type="molecule type" value="Genomic_DNA"/>
</dbReference>
<dbReference type="Gene3D" id="2.60.120.1440">
    <property type="match status" value="1"/>
</dbReference>
<gene>
    <name evidence="4" type="ORF">ACFSQW_07340</name>
</gene>
<dbReference type="InterPro" id="IPR006860">
    <property type="entry name" value="FecR"/>
</dbReference>
<protein>
    <submittedName>
        <fullName evidence="4">FecR family protein</fullName>
    </submittedName>
</protein>
<dbReference type="Gene3D" id="3.55.50.30">
    <property type="match status" value="1"/>
</dbReference>
<keyword evidence="5" id="KW-1185">Reference proteome</keyword>
<dbReference type="PANTHER" id="PTHR30273">
    <property type="entry name" value="PERIPLASMIC SIGNAL SENSOR AND SIGMA FACTOR ACTIVATOR FECR-RELATED"/>
    <property type="match status" value="1"/>
</dbReference>
<dbReference type="Pfam" id="PF04773">
    <property type="entry name" value="FecR"/>
    <property type="match status" value="1"/>
</dbReference>
<feature type="transmembrane region" description="Helical" evidence="1">
    <location>
        <begin position="96"/>
        <end position="116"/>
    </location>
</feature>
<keyword evidence="1" id="KW-0472">Membrane</keyword>
<dbReference type="Proteomes" id="UP001597440">
    <property type="component" value="Unassembled WGS sequence"/>
</dbReference>
<feature type="domain" description="Protein FecR C-terminal" evidence="3">
    <location>
        <begin position="331"/>
        <end position="396"/>
    </location>
</feature>
<dbReference type="Pfam" id="PF16344">
    <property type="entry name" value="FecR_C"/>
    <property type="match status" value="1"/>
</dbReference>
<organism evidence="4 5">
    <name type="scientific">Sphingobacterium tabacisoli</name>
    <dbReference type="NCBI Taxonomy" id="2044855"/>
    <lineage>
        <taxon>Bacteria</taxon>
        <taxon>Pseudomonadati</taxon>
        <taxon>Bacteroidota</taxon>
        <taxon>Sphingobacteriia</taxon>
        <taxon>Sphingobacteriales</taxon>
        <taxon>Sphingobacteriaceae</taxon>
        <taxon>Sphingobacterium</taxon>
    </lineage>
</organism>
<evidence type="ECO:0000313" key="5">
    <source>
        <dbReference type="Proteomes" id="UP001597440"/>
    </source>
</evidence>
<evidence type="ECO:0000259" key="2">
    <source>
        <dbReference type="Pfam" id="PF04773"/>
    </source>
</evidence>
<dbReference type="PANTHER" id="PTHR30273:SF2">
    <property type="entry name" value="PROTEIN FECR"/>
    <property type="match status" value="1"/>
</dbReference>
<keyword evidence="1" id="KW-1133">Transmembrane helix</keyword>
<comment type="caution">
    <text evidence="4">The sequence shown here is derived from an EMBL/GenBank/DDBJ whole genome shotgun (WGS) entry which is preliminary data.</text>
</comment>
<name>A0ABW5KZ52_9SPHI</name>
<reference evidence="5" key="1">
    <citation type="journal article" date="2019" name="Int. J. Syst. Evol. Microbiol.">
        <title>The Global Catalogue of Microorganisms (GCM) 10K type strain sequencing project: providing services to taxonomists for standard genome sequencing and annotation.</title>
        <authorList>
            <consortium name="The Broad Institute Genomics Platform"/>
            <consortium name="The Broad Institute Genome Sequencing Center for Infectious Disease"/>
            <person name="Wu L."/>
            <person name="Ma J."/>
        </authorList>
    </citation>
    <scope>NUCLEOTIDE SEQUENCE [LARGE SCALE GENOMIC DNA]</scope>
    <source>
        <strain evidence="5">KCTC 52298</strain>
    </source>
</reference>
<evidence type="ECO:0000256" key="1">
    <source>
        <dbReference type="SAM" id="Phobius"/>
    </source>
</evidence>
<dbReference type="InterPro" id="IPR032508">
    <property type="entry name" value="FecR_C"/>
</dbReference>